<name>Q4TA28_TETNG</name>
<organism evidence="1">
    <name type="scientific">Tetraodon nigroviridis</name>
    <name type="common">Spotted green pufferfish</name>
    <name type="synonym">Chelonodon nigroviridis</name>
    <dbReference type="NCBI Taxonomy" id="99883"/>
    <lineage>
        <taxon>Eukaryota</taxon>
        <taxon>Metazoa</taxon>
        <taxon>Chordata</taxon>
        <taxon>Craniata</taxon>
        <taxon>Vertebrata</taxon>
        <taxon>Euteleostomi</taxon>
        <taxon>Actinopterygii</taxon>
        <taxon>Neopterygii</taxon>
        <taxon>Teleostei</taxon>
        <taxon>Neoteleostei</taxon>
        <taxon>Acanthomorphata</taxon>
        <taxon>Eupercaria</taxon>
        <taxon>Tetraodontiformes</taxon>
        <taxon>Tetradontoidea</taxon>
        <taxon>Tetraodontidae</taxon>
        <taxon>Tetraodon</taxon>
    </lineage>
</organism>
<dbReference type="EMBL" id="CAAE01007462">
    <property type="protein sequence ID" value="CAF90254.1"/>
    <property type="molecule type" value="Genomic_DNA"/>
</dbReference>
<feature type="non-terminal residue" evidence="1">
    <location>
        <position position="1"/>
    </location>
</feature>
<reference evidence="1" key="2">
    <citation type="submission" date="2004-02" db="EMBL/GenBank/DDBJ databases">
        <authorList>
            <consortium name="Genoscope"/>
            <consortium name="Whitehead Institute Centre for Genome Research"/>
        </authorList>
    </citation>
    <scope>NUCLEOTIDE SEQUENCE</scope>
</reference>
<dbReference type="KEGG" id="tng:GSTEN00004467G001"/>
<reference evidence="1" key="1">
    <citation type="journal article" date="2004" name="Nature">
        <title>Genome duplication in the teleost fish Tetraodon nigroviridis reveals the early vertebrate proto-karyotype.</title>
        <authorList>
            <person name="Jaillon O."/>
            <person name="Aury J.-M."/>
            <person name="Brunet F."/>
            <person name="Petit J.-L."/>
            <person name="Stange-Thomann N."/>
            <person name="Mauceli E."/>
            <person name="Bouneau L."/>
            <person name="Fischer C."/>
            <person name="Ozouf-Costaz C."/>
            <person name="Bernot A."/>
            <person name="Nicaud S."/>
            <person name="Jaffe D."/>
            <person name="Fisher S."/>
            <person name="Lutfalla G."/>
            <person name="Dossat C."/>
            <person name="Segurens B."/>
            <person name="Dasilva C."/>
            <person name="Salanoubat M."/>
            <person name="Levy M."/>
            <person name="Boudet N."/>
            <person name="Castellano S."/>
            <person name="Anthouard V."/>
            <person name="Jubin C."/>
            <person name="Castelli V."/>
            <person name="Katinka M."/>
            <person name="Vacherie B."/>
            <person name="Biemont C."/>
            <person name="Skalli Z."/>
            <person name="Cattolico L."/>
            <person name="Poulain J."/>
            <person name="De Berardinis V."/>
            <person name="Cruaud C."/>
            <person name="Duprat S."/>
            <person name="Brottier P."/>
            <person name="Coutanceau J.-P."/>
            <person name="Gouzy J."/>
            <person name="Parra G."/>
            <person name="Lardier G."/>
            <person name="Chapple C."/>
            <person name="McKernan K.J."/>
            <person name="McEwan P."/>
            <person name="Bosak S."/>
            <person name="Kellis M."/>
            <person name="Volff J.-N."/>
            <person name="Guigo R."/>
            <person name="Zody M.C."/>
            <person name="Mesirov J."/>
            <person name="Lindblad-Toh K."/>
            <person name="Birren B."/>
            <person name="Nusbaum C."/>
            <person name="Kahn D."/>
            <person name="Robinson-Rechavi M."/>
            <person name="Laudet V."/>
            <person name="Schachter V."/>
            <person name="Quetier F."/>
            <person name="Saurin W."/>
            <person name="Scarpelli C."/>
            <person name="Wincker P."/>
            <person name="Lander E.S."/>
            <person name="Weissenbach J."/>
            <person name="Roest Crollius H."/>
        </authorList>
    </citation>
    <scope>NUCLEOTIDE SEQUENCE [LARGE SCALE GENOMIC DNA]</scope>
</reference>
<evidence type="ECO:0000313" key="1">
    <source>
        <dbReference type="EMBL" id="CAF90254.1"/>
    </source>
</evidence>
<dbReference type="AlphaFoldDB" id="Q4TA28"/>
<sequence length="66" mass="7413">IASWFSLLPMESRSTGLHYNNSSKLQHTQMNNVPPLPFHIILILEVGEAVVMAMRGDVEHSRLSPN</sequence>
<protein>
    <submittedName>
        <fullName evidence="1">(spotted green pufferfish) hypothetical protein</fullName>
    </submittedName>
</protein>
<comment type="caution">
    <text evidence="1">The sequence shown here is derived from an EMBL/GenBank/DDBJ whole genome shotgun (WGS) entry which is preliminary data.</text>
</comment>
<proteinExistence type="predicted"/>
<gene>
    <name evidence="1" type="ORF">GSTENG00004467001</name>
</gene>
<accession>Q4TA28</accession>